<accession>A0A5B9QZA9</accession>
<protein>
    <recommendedName>
        <fullName evidence="2">Activator of Hsp90 ATPase homologue 1/2-like C-terminal domain-containing protein</fullName>
    </recommendedName>
</protein>
<dbReference type="RefSeq" id="WP_068138728.1">
    <property type="nucleotide sequence ID" value="NZ_CP042914.1"/>
</dbReference>
<sequence>MKPATINTPTNTQVEVVRSFAGPAASVWKPFTDADLVRRWMLGPPGWSMPICELDFRVGGKYHNVFRNEADGSEIAMHGEFRVIETLNKIVQDEKHTVGRSAENTGHETVVTITFQETNRGTTVSTLIEYPSQEARDQALASGMGAAMEMGYRRIDELIVAVPTT</sequence>
<evidence type="ECO:0000256" key="1">
    <source>
        <dbReference type="ARBA" id="ARBA00006817"/>
    </source>
</evidence>
<dbReference type="Gene3D" id="3.30.530.20">
    <property type="match status" value="1"/>
</dbReference>
<proteinExistence type="inferred from homology"/>
<dbReference type="InterPro" id="IPR013538">
    <property type="entry name" value="ASHA1/2-like_C"/>
</dbReference>
<dbReference type="Pfam" id="PF08327">
    <property type="entry name" value="AHSA1"/>
    <property type="match status" value="1"/>
</dbReference>
<evidence type="ECO:0000259" key="2">
    <source>
        <dbReference type="Pfam" id="PF08327"/>
    </source>
</evidence>
<organism evidence="3 4">
    <name type="scientific">Roseimaritima ulvae</name>
    <dbReference type="NCBI Taxonomy" id="980254"/>
    <lineage>
        <taxon>Bacteria</taxon>
        <taxon>Pseudomonadati</taxon>
        <taxon>Planctomycetota</taxon>
        <taxon>Planctomycetia</taxon>
        <taxon>Pirellulales</taxon>
        <taxon>Pirellulaceae</taxon>
        <taxon>Roseimaritima</taxon>
    </lineage>
</organism>
<dbReference type="InterPro" id="IPR023393">
    <property type="entry name" value="START-like_dom_sf"/>
</dbReference>
<feature type="domain" description="Activator of Hsp90 ATPase homologue 1/2-like C-terminal" evidence="2">
    <location>
        <begin position="23"/>
        <end position="158"/>
    </location>
</feature>
<dbReference type="SUPFAM" id="SSF55961">
    <property type="entry name" value="Bet v1-like"/>
    <property type="match status" value="1"/>
</dbReference>
<dbReference type="AlphaFoldDB" id="A0A5B9QZA9"/>
<reference evidence="3 4" key="1">
    <citation type="submission" date="2019-08" db="EMBL/GenBank/DDBJ databases">
        <title>Deep-cultivation of Planctomycetes and their phenomic and genomic characterization uncovers novel biology.</title>
        <authorList>
            <person name="Wiegand S."/>
            <person name="Jogler M."/>
            <person name="Boedeker C."/>
            <person name="Pinto D."/>
            <person name="Vollmers J."/>
            <person name="Rivas-Marin E."/>
            <person name="Kohn T."/>
            <person name="Peeters S.H."/>
            <person name="Heuer A."/>
            <person name="Rast P."/>
            <person name="Oberbeckmann S."/>
            <person name="Bunk B."/>
            <person name="Jeske O."/>
            <person name="Meyerdierks A."/>
            <person name="Storesund J.E."/>
            <person name="Kallscheuer N."/>
            <person name="Luecker S."/>
            <person name="Lage O.M."/>
            <person name="Pohl T."/>
            <person name="Merkel B.J."/>
            <person name="Hornburger P."/>
            <person name="Mueller R.-W."/>
            <person name="Bruemmer F."/>
            <person name="Labrenz M."/>
            <person name="Spormann A.M."/>
            <person name="Op den Camp H."/>
            <person name="Overmann J."/>
            <person name="Amann R."/>
            <person name="Jetten M.S.M."/>
            <person name="Mascher T."/>
            <person name="Medema M.H."/>
            <person name="Devos D.P."/>
            <person name="Kaster A.-K."/>
            <person name="Ovreas L."/>
            <person name="Rohde M."/>
            <person name="Galperin M.Y."/>
            <person name="Jogler C."/>
        </authorList>
    </citation>
    <scope>NUCLEOTIDE SEQUENCE [LARGE SCALE GENOMIC DNA]</scope>
    <source>
        <strain evidence="3 4">UC8</strain>
    </source>
</reference>
<keyword evidence="4" id="KW-1185">Reference proteome</keyword>
<gene>
    <name evidence="3" type="ORF">UC8_12980</name>
</gene>
<evidence type="ECO:0000313" key="3">
    <source>
        <dbReference type="EMBL" id="QEG39333.1"/>
    </source>
</evidence>
<evidence type="ECO:0000313" key="4">
    <source>
        <dbReference type="Proteomes" id="UP000325286"/>
    </source>
</evidence>
<dbReference type="Proteomes" id="UP000325286">
    <property type="component" value="Chromosome"/>
</dbReference>
<dbReference type="EMBL" id="CP042914">
    <property type="protein sequence ID" value="QEG39333.1"/>
    <property type="molecule type" value="Genomic_DNA"/>
</dbReference>
<name>A0A5B9QZA9_9BACT</name>
<dbReference type="KEGG" id="rul:UC8_12980"/>
<comment type="similarity">
    <text evidence="1">Belongs to the AHA1 family.</text>
</comment>